<keyword evidence="2" id="KW-1133">Transmembrane helix</keyword>
<sequence>MWDHIVFVATMALAGIVGGAASYLLSSSQNDHTPVFRDRVFYRTVFIGLVASFLVPLFLQLISSNLIDNTLADDKLDFNNLLILGSYCLIVAISSRKFIEMITNSTLDKLNTKVDALSGDVATIKDAHTEEDSVEPDDSTDETLKASASESDAGETNRANGTNGSDSATTDSLQAMSTGTPTIIGSPQASTTKGPQLSPADHARYRVLKALTKSAYMFRSMDGIRTDAGLPESTVNETLRQLLDEKLASQSFSTQGIRFNITPSGRERLAQYTG</sequence>
<feature type="transmembrane region" description="Helical" evidence="2">
    <location>
        <begin position="81"/>
        <end position="99"/>
    </location>
</feature>
<dbReference type="EMBL" id="QGTQ01000024">
    <property type="protein sequence ID" value="PWV95887.1"/>
    <property type="molecule type" value="Genomic_DNA"/>
</dbReference>
<feature type="compositionally biased region" description="Acidic residues" evidence="1">
    <location>
        <begin position="132"/>
        <end position="141"/>
    </location>
</feature>
<dbReference type="Pfam" id="PF20303">
    <property type="entry name" value="YLATT"/>
    <property type="match status" value="1"/>
</dbReference>
<accession>A0A2V2YMT6</accession>
<evidence type="ECO:0000256" key="2">
    <source>
        <dbReference type="SAM" id="Phobius"/>
    </source>
</evidence>
<protein>
    <recommendedName>
        <fullName evidence="3">YEATS-Like-Associating Three TM domain-containing protein</fullName>
    </recommendedName>
</protein>
<evidence type="ECO:0000259" key="3">
    <source>
        <dbReference type="Pfam" id="PF20303"/>
    </source>
</evidence>
<proteinExistence type="predicted"/>
<feature type="region of interest" description="Disordered" evidence="1">
    <location>
        <begin position="126"/>
        <end position="200"/>
    </location>
</feature>
<organism evidence="4 5">
    <name type="scientific">Paenibacillus cellulosilyticus</name>
    <dbReference type="NCBI Taxonomy" id="375489"/>
    <lineage>
        <taxon>Bacteria</taxon>
        <taxon>Bacillati</taxon>
        <taxon>Bacillota</taxon>
        <taxon>Bacilli</taxon>
        <taxon>Bacillales</taxon>
        <taxon>Paenibacillaceae</taxon>
        <taxon>Paenibacillus</taxon>
    </lineage>
</organism>
<dbReference type="AlphaFoldDB" id="A0A2V2YMT6"/>
<dbReference type="InterPro" id="IPR046890">
    <property type="entry name" value="YLATT"/>
</dbReference>
<evidence type="ECO:0000256" key="1">
    <source>
        <dbReference type="SAM" id="MobiDB-lite"/>
    </source>
</evidence>
<comment type="caution">
    <text evidence="4">The sequence shown here is derived from an EMBL/GenBank/DDBJ whole genome shotgun (WGS) entry which is preliminary data.</text>
</comment>
<evidence type="ECO:0000313" key="4">
    <source>
        <dbReference type="EMBL" id="PWV95887.1"/>
    </source>
</evidence>
<dbReference type="RefSeq" id="WP_110046239.1">
    <property type="nucleotide sequence ID" value="NZ_CP054613.1"/>
</dbReference>
<feature type="domain" description="YEATS-Like-Associating Three TM" evidence="3">
    <location>
        <begin position="5"/>
        <end position="112"/>
    </location>
</feature>
<gene>
    <name evidence="4" type="ORF">DFQ01_12462</name>
</gene>
<feature type="transmembrane region" description="Helical" evidence="2">
    <location>
        <begin position="6"/>
        <end position="28"/>
    </location>
</feature>
<name>A0A2V2YMT6_9BACL</name>
<dbReference type="Proteomes" id="UP000246635">
    <property type="component" value="Unassembled WGS sequence"/>
</dbReference>
<feature type="compositionally biased region" description="Polar residues" evidence="1">
    <location>
        <begin position="157"/>
        <end position="195"/>
    </location>
</feature>
<feature type="transmembrane region" description="Helical" evidence="2">
    <location>
        <begin position="40"/>
        <end position="61"/>
    </location>
</feature>
<keyword evidence="2" id="KW-0472">Membrane</keyword>
<keyword evidence="2" id="KW-0812">Transmembrane</keyword>
<evidence type="ECO:0000313" key="5">
    <source>
        <dbReference type="Proteomes" id="UP000246635"/>
    </source>
</evidence>
<dbReference type="OrthoDB" id="2084204at2"/>
<keyword evidence="5" id="KW-1185">Reference proteome</keyword>
<reference evidence="4 5" key="1">
    <citation type="submission" date="2018-05" db="EMBL/GenBank/DDBJ databases">
        <title>Genomic Encyclopedia of Type Strains, Phase III (KMG-III): the genomes of soil and plant-associated and newly described type strains.</title>
        <authorList>
            <person name="Whitman W."/>
        </authorList>
    </citation>
    <scope>NUCLEOTIDE SEQUENCE [LARGE SCALE GENOMIC DNA]</scope>
    <source>
        <strain evidence="4 5">CECT 5696</strain>
    </source>
</reference>